<keyword evidence="2" id="KW-1185">Reference proteome</keyword>
<dbReference type="Proteomes" id="UP000832097">
    <property type="component" value="Chromosome"/>
</dbReference>
<organism evidence="1 2">
    <name type="scientific">Agromyces larvae</name>
    <dbReference type="NCBI Taxonomy" id="2929802"/>
    <lineage>
        <taxon>Bacteria</taxon>
        <taxon>Bacillati</taxon>
        <taxon>Actinomycetota</taxon>
        <taxon>Actinomycetes</taxon>
        <taxon>Micrococcales</taxon>
        <taxon>Microbacteriaceae</taxon>
        <taxon>Agromyces</taxon>
    </lineage>
</organism>
<protein>
    <recommendedName>
        <fullName evidence="3">HK97 gp10 family phage protein</fullName>
    </recommendedName>
</protein>
<name>A0ABY4C335_9MICO</name>
<proteinExistence type="predicted"/>
<gene>
    <name evidence="1" type="ORF">MTO99_09125</name>
</gene>
<accession>A0ABY4C335</accession>
<evidence type="ECO:0000313" key="2">
    <source>
        <dbReference type="Proteomes" id="UP000832097"/>
    </source>
</evidence>
<reference evidence="1 2" key="1">
    <citation type="submission" date="2022-03" db="EMBL/GenBank/DDBJ databases">
        <title>Mucilaginibacter sp. isolated from the gut of Protaetia brevitarsis seulensis larvae.</title>
        <authorList>
            <person name="Won M."/>
            <person name="Kim S.-J."/>
            <person name="Kwon S.-W."/>
        </authorList>
    </citation>
    <scope>NUCLEOTIDE SEQUENCE [LARGE SCALE GENOMIC DNA]</scope>
    <source>
        <strain evidence="1 2">CFWR-12</strain>
    </source>
</reference>
<evidence type="ECO:0008006" key="3">
    <source>
        <dbReference type="Google" id="ProtNLM"/>
    </source>
</evidence>
<sequence length="141" mass="15769">MAWRGFDKSGLIAQAEAFAYSKRRELTSALQEVIVAAEERMKEIILDKDTPTGWERVATGRGLFDGRYETGEMFSQVESKVTADDDEAVGEWGWFDPEAYFLLQEEGTDRIAAMDSLNATLQKVIDEMAGHLDRVAGEKIA</sequence>
<evidence type="ECO:0000313" key="1">
    <source>
        <dbReference type="EMBL" id="UOE45882.1"/>
    </source>
</evidence>
<dbReference type="RefSeq" id="WP_243558576.1">
    <property type="nucleotide sequence ID" value="NZ_CP094528.1"/>
</dbReference>
<dbReference type="EMBL" id="CP094528">
    <property type="protein sequence ID" value="UOE45882.1"/>
    <property type="molecule type" value="Genomic_DNA"/>
</dbReference>